<sequence>MTLMAVRTALPEVALASTTALVTGTRALPRRQCVSESPSPRPSPSPSLPSPSFSRTPVELYEERIDQIHTLLKQPVQETLLALQRGLALQRRKGRFRVPVVSLKELALMVARRCGELDTQDLRLLCRILSRNRRDPGQATGFHGDKEAAVASLLRTLAAALRPQMSPLGSSWKWKLLLREQPEGRKSVERPRHDTSRPSDSEDPGLRASGFSPPHSFYSPSLLLSSLLCLLEEEPDLMEEGREVLAWTEKSGGALSVGSALREIEETDAELLSTLGAFAVVLADAHPEIVRENAEARGDGGSLMETPCSSSRETDNPFPSREAAWNSQAGVSGGLSDSGTLTRTLKVEKRNEYRHERRRWQLCAVLLRISQSAALSSWRPLSRVVRRNAMRKVCRFDDKIQEVLSSTCRKQDQTVTLGQTM</sequence>
<evidence type="ECO:0000313" key="2">
    <source>
        <dbReference type="EMBL" id="CEM42147.1"/>
    </source>
</evidence>
<gene>
    <name evidence="2" type="ORF">Cvel_26532</name>
</gene>
<proteinExistence type="predicted"/>
<organism evidence="2">
    <name type="scientific">Chromera velia CCMP2878</name>
    <dbReference type="NCBI Taxonomy" id="1169474"/>
    <lineage>
        <taxon>Eukaryota</taxon>
        <taxon>Sar</taxon>
        <taxon>Alveolata</taxon>
        <taxon>Colpodellida</taxon>
        <taxon>Chromeraceae</taxon>
        <taxon>Chromera</taxon>
    </lineage>
</organism>
<feature type="region of interest" description="Disordered" evidence="1">
    <location>
        <begin position="183"/>
        <end position="211"/>
    </location>
</feature>
<name>A0A0G4HE71_9ALVE</name>
<feature type="compositionally biased region" description="Basic and acidic residues" evidence="1">
    <location>
        <begin position="183"/>
        <end position="200"/>
    </location>
</feature>
<protein>
    <submittedName>
        <fullName evidence="2">Uncharacterized protein</fullName>
    </submittedName>
</protein>
<feature type="compositionally biased region" description="Polar residues" evidence="1">
    <location>
        <begin position="325"/>
        <end position="338"/>
    </location>
</feature>
<evidence type="ECO:0000256" key="1">
    <source>
        <dbReference type="SAM" id="MobiDB-lite"/>
    </source>
</evidence>
<feature type="region of interest" description="Disordered" evidence="1">
    <location>
        <begin position="27"/>
        <end position="55"/>
    </location>
</feature>
<dbReference type="AlphaFoldDB" id="A0A0G4HE71"/>
<dbReference type="VEuPathDB" id="CryptoDB:Cvel_26532"/>
<feature type="compositionally biased region" description="Pro residues" evidence="1">
    <location>
        <begin position="39"/>
        <end position="49"/>
    </location>
</feature>
<dbReference type="EMBL" id="CDMZ01002389">
    <property type="protein sequence ID" value="CEM42147.1"/>
    <property type="molecule type" value="Genomic_DNA"/>
</dbReference>
<accession>A0A0G4HE71</accession>
<reference evidence="2" key="1">
    <citation type="submission" date="2014-11" db="EMBL/GenBank/DDBJ databases">
        <authorList>
            <person name="Otto D Thomas"/>
            <person name="Naeem Raeece"/>
        </authorList>
    </citation>
    <scope>NUCLEOTIDE SEQUENCE</scope>
</reference>
<feature type="region of interest" description="Disordered" evidence="1">
    <location>
        <begin position="292"/>
        <end position="338"/>
    </location>
</feature>